<accession>V4AAJ4</accession>
<dbReference type="GeneID" id="20247697"/>
<sequence>MKFTFILFILGVHNSSGELECGNFVPVSVTGNKQNLTSVYYPFDYPRPLSCSWILTSRNPNSRLNFQIISFNLTRSPFCSADYFKIKDGPSIISPTIFNWCGQKPPGTRFRTIGNKALIFFSTLDTGKPASGFYMQFWAENKEVIIERDPVFTTVHYILAGVFAVFVGFFVVSLAYLTLLSRLNLHKKNKVSHSPS</sequence>
<keyword evidence="1" id="KW-1015">Disulfide bond</keyword>
<organism evidence="6 7">
    <name type="scientific">Lottia gigantea</name>
    <name type="common">Giant owl limpet</name>
    <dbReference type="NCBI Taxonomy" id="225164"/>
    <lineage>
        <taxon>Eukaryota</taxon>
        <taxon>Metazoa</taxon>
        <taxon>Spiralia</taxon>
        <taxon>Lophotrochozoa</taxon>
        <taxon>Mollusca</taxon>
        <taxon>Gastropoda</taxon>
        <taxon>Patellogastropoda</taxon>
        <taxon>Lottioidea</taxon>
        <taxon>Lottiidae</taxon>
        <taxon>Lottia</taxon>
    </lineage>
</organism>
<dbReference type="CDD" id="cd00041">
    <property type="entry name" value="CUB"/>
    <property type="match status" value="1"/>
</dbReference>
<protein>
    <recommendedName>
        <fullName evidence="5">CUB domain-containing protein</fullName>
    </recommendedName>
</protein>
<keyword evidence="3" id="KW-0812">Transmembrane</keyword>
<reference evidence="6 7" key="1">
    <citation type="journal article" date="2013" name="Nature">
        <title>Insights into bilaterian evolution from three spiralian genomes.</title>
        <authorList>
            <person name="Simakov O."/>
            <person name="Marletaz F."/>
            <person name="Cho S.J."/>
            <person name="Edsinger-Gonzales E."/>
            <person name="Havlak P."/>
            <person name="Hellsten U."/>
            <person name="Kuo D.H."/>
            <person name="Larsson T."/>
            <person name="Lv J."/>
            <person name="Arendt D."/>
            <person name="Savage R."/>
            <person name="Osoegawa K."/>
            <person name="de Jong P."/>
            <person name="Grimwood J."/>
            <person name="Chapman J.A."/>
            <person name="Shapiro H."/>
            <person name="Aerts A."/>
            <person name="Otillar R.P."/>
            <person name="Terry A.Y."/>
            <person name="Boore J.L."/>
            <person name="Grigoriev I.V."/>
            <person name="Lindberg D.R."/>
            <person name="Seaver E.C."/>
            <person name="Weisblat D.A."/>
            <person name="Putnam N.H."/>
            <person name="Rokhsar D.S."/>
        </authorList>
    </citation>
    <scope>NUCLEOTIDE SEQUENCE [LARGE SCALE GENOMIC DNA]</scope>
</reference>
<gene>
    <name evidence="6" type="ORF">LOTGIDRAFT_228563</name>
</gene>
<dbReference type="CTD" id="20247697"/>
<dbReference type="RefSeq" id="XP_009055413.1">
    <property type="nucleotide sequence ID" value="XM_009057165.1"/>
</dbReference>
<dbReference type="Pfam" id="PF00431">
    <property type="entry name" value="CUB"/>
    <property type="match status" value="1"/>
</dbReference>
<dbReference type="Proteomes" id="UP000030746">
    <property type="component" value="Unassembled WGS sequence"/>
</dbReference>
<dbReference type="InterPro" id="IPR000859">
    <property type="entry name" value="CUB_dom"/>
</dbReference>
<dbReference type="PROSITE" id="PS01180">
    <property type="entry name" value="CUB"/>
    <property type="match status" value="1"/>
</dbReference>
<dbReference type="AlphaFoldDB" id="V4AAJ4"/>
<feature type="domain" description="CUB" evidence="5">
    <location>
        <begin position="21"/>
        <end position="140"/>
    </location>
</feature>
<evidence type="ECO:0000313" key="7">
    <source>
        <dbReference type="Proteomes" id="UP000030746"/>
    </source>
</evidence>
<evidence type="ECO:0000256" key="2">
    <source>
        <dbReference type="PROSITE-ProRule" id="PRU00059"/>
    </source>
</evidence>
<keyword evidence="7" id="KW-1185">Reference proteome</keyword>
<dbReference type="HOGENOM" id="CLU_1391652_0_0_1"/>
<feature type="chain" id="PRO_5004716713" description="CUB domain-containing protein" evidence="4">
    <location>
        <begin position="18"/>
        <end position="196"/>
    </location>
</feature>
<dbReference type="KEGG" id="lgi:LOTGIDRAFT_228563"/>
<evidence type="ECO:0000256" key="4">
    <source>
        <dbReference type="SAM" id="SignalP"/>
    </source>
</evidence>
<dbReference type="OMA" id="LACYNDV"/>
<dbReference type="EMBL" id="KB201890">
    <property type="protein sequence ID" value="ESO93787.1"/>
    <property type="molecule type" value="Genomic_DNA"/>
</dbReference>
<dbReference type="PANTHER" id="PTHR46908">
    <property type="entry name" value="CUBILIN-LIKE PROTEIN"/>
    <property type="match status" value="1"/>
</dbReference>
<evidence type="ECO:0000313" key="6">
    <source>
        <dbReference type="EMBL" id="ESO93787.1"/>
    </source>
</evidence>
<dbReference type="PANTHER" id="PTHR46908:SF8">
    <property type="entry name" value="C-TYPE LECTIN DOMAIN-CONTAINING PROTEIN"/>
    <property type="match status" value="1"/>
</dbReference>
<dbReference type="Gene3D" id="2.60.120.290">
    <property type="entry name" value="Spermadhesin, CUB domain"/>
    <property type="match status" value="1"/>
</dbReference>
<keyword evidence="3" id="KW-1133">Transmembrane helix</keyword>
<dbReference type="SUPFAM" id="SSF49854">
    <property type="entry name" value="Spermadhesin, CUB domain"/>
    <property type="match status" value="1"/>
</dbReference>
<keyword evidence="4" id="KW-0732">Signal</keyword>
<evidence type="ECO:0000256" key="1">
    <source>
        <dbReference type="ARBA" id="ARBA00023157"/>
    </source>
</evidence>
<evidence type="ECO:0000259" key="5">
    <source>
        <dbReference type="PROSITE" id="PS01180"/>
    </source>
</evidence>
<keyword evidence="3" id="KW-0472">Membrane</keyword>
<feature type="transmembrane region" description="Helical" evidence="3">
    <location>
        <begin position="157"/>
        <end position="180"/>
    </location>
</feature>
<dbReference type="InterPro" id="IPR035914">
    <property type="entry name" value="Sperma_CUB_dom_sf"/>
</dbReference>
<comment type="caution">
    <text evidence="2">Lacks conserved residue(s) required for the propagation of feature annotation.</text>
</comment>
<dbReference type="SMART" id="SM00042">
    <property type="entry name" value="CUB"/>
    <property type="match status" value="1"/>
</dbReference>
<name>V4AAJ4_LOTGI</name>
<evidence type="ECO:0000256" key="3">
    <source>
        <dbReference type="SAM" id="Phobius"/>
    </source>
</evidence>
<feature type="signal peptide" evidence="4">
    <location>
        <begin position="1"/>
        <end position="17"/>
    </location>
</feature>
<proteinExistence type="predicted"/>
<dbReference type="InterPro" id="IPR052129">
    <property type="entry name" value="Spermadhesin-Link_domain"/>
</dbReference>
<dbReference type="OrthoDB" id="6160890at2759"/>